<organism evidence="11 12">
    <name type="scientific">Zunongwangia pacifica</name>
    <dbReference type="NCBI Taxonomy" id="2911062"/>
    <lineage>
        <taxon>Bacteria</taxon>
        <taxon>Pseudomonadati</taxon>
        <taxon>Bacteroidota</taxon>
        <taxon>Flavobacteriia</taxon>
        <taxon>Flavobacteriales</taxon>
        <taxon>Flavobacteriaceae</taxon>
        <taxon>Zunongwangia</taxon>
    </lineage>
</organism>
<evidence type="ECO:0000256" key="5">
    <source>
        <dbReference type="ARBA" id="ARBA00022801"/>
    </source>
</evidence>
<evidence type="ECO:0000256" key="8">
    <source>
        <dbReference type="RuleBase" id="RU004447"/>
    </source>
</evidence>
<evidence type="ECO:0000259" key="10">
    <source>
        <dbReference type="Pfam" id="PF05193"/>
    </source>
</evidence>
<comment type="similarity">
    <text evidence="2 8">Belongs to the peptidase M16 family.</text>
</comment>
<sequence>MNIKKSIFLLFVFLTSFGYGQQQQIKPANIVRGKLSNGMHYYIMHNEEPEDRASFYFAQNVGSILENDTQQGLAHFLEHMAFNGSENFQDKGMLEYLEKNGIKFGTEINAFTSFDETVYNINQVPVQNEKLIDSVLLVLHDWSGYLSLTDDEIDNERGVVNEEWRTRNTPNYRASAKIWLQGYLKDSKYANRMAIGKMEIINNFKYDTLRSYYHRWYRPDEQAVIIVGDIDTQKMEEKVKSIFSEIPLKENLPERPNFDVPLNKELIYLTATDDELGEPSISYFVKRHPKELSVLEQQKEDLINGYVTYILNNRFSELILSEDSPVLNAGIGIQEFVRPLEVLTLNIIPKKDSLASALNFTLTEYNRFAEYGATEAELDRAKADFKVSFESAKKNSNKRSNDSYASEIYDAYFKEREIPDYKWSLDYKLSLLEKITNQDIIDFLANYQGEIGQGVAAMGANEYTYPTKAEVLAIIENVTAKKLVPYIEKESDETLINKELKGAKVVSKEKIEGIEGHVYTLSNGVKLAFYKTDFEKDKVYLEGFSPGGQSLIATQDLPNAIVAPYLVSESGLGTLNKIQLQKSLAGKDVFVNTSINEFSDDVSGMSSTQDAETMLQEIYMYFTAPRFDKNAFNILKQNLESNLIAKENNVQSVFQDSLSLASTNYSDRTLIFDQSLIDAIKFDKISKIYTERIAKASDFTFVFVGDFEEESLLKLSQKYLGSIPEGKKESIVDHHMRPQKGITTVHISEEMQTPQTTISVSYNGEINYTPENDMAMYMIAELLNKKYMESIREEEGGSYGVSVSGNIAIKPINNFNLSVSFNCNPDKKDTLLEIVYDEIKKIAMTVDEEQLQQVKNNIKKNRKEALKDNGFWLSQIVASLDKEIPVRTQESFEKLVDHISAADIKEIAKTINAEPGIVEGVLSPVKESDANHSNVED</sequence>
<dbReference type="AlphaFoldDB" id="A0A9X2CLB5"/>
<reference evidence="11" key="1">
    <citation type="submission" date="2022-01" db="EMBL/GenBank/DDBJ databases">
        <title>Genome sequencing of Zunongwangia sp. M21534 genome.</title>
        <authorList>
            <person name="Chen Y."/>
            <person name="Dong C."/>
            <person name="Shao Z."/>
        </authorList>
    </citation>
    <scope>NUCLEOTIDE SEQUENCE</scope>
    <source>
        <strain evidence="11">MCCC M21534</strain>
    </source>
</reference>
<dbReference type="Gene3D" id="3.30.830.10">
    <property type="entry name" value="Metalloenzyme, LuxS/M16 peptidase-like"/>
    <property type="match status" value="4"/>
</dbReference>
<keyword evidence="7" id="KW-0482">Metalloprotease</keyword>
<name>A0A9X2CLB5_9FLAO</name>
<dbReference type="InterPro" id="IPR001431">
    <property type="entry name" value="Pept_M16_Zn_BS"/>
</dbReference>
<keyword evidence="5" id="KW-0378">Hydrolase</keyword>
<dbReference type="PANTHER" id="PTHR43690">
    <property type="entry name" value="NARDILYSIN"/>
    <property type="match status" value="1"/>
</dbReference>
<dbReference type="InterPro" id="IPR011765">
    <property type="entry name" value="Pept_M16_N"/>
</dbReference>
<dbReference type="GO" id="GO:0004222">
    <property type="term" value="F:metalloendopeptidase activity"/>
    <property type="evidence" value="ECO:0007669"/>
    <property type="project" value="InterPro"/>
</dbReference>
<keyword evidence="6" id="KW-0862">Zinc</keyword>
<dbReference type="PANTHER" id="PTHR43690:SF17">
    <property type="entry name" value="PROTEIN YHJJ"/>
    <property type="match status" value="1"/>
</dbReference>
<dbReference type="Pfam" id="PF00675">
    <property type="entry name" value="Peptidase_M16"/>
    <property type="match status" value="1"/>
</dbReference>
<evidence type="ECO:0000256" key="6">
    <source>
        <dbReference type="ARBA" id="ARBA00022833"/>
    </source>
</evidence>
<evidence type="ECO:0000256" key="4">
    <source>
        <dbReference type="ARBA" id="ARBA00022723"/>
    </source>
</evidence>
<dbReference type="EMBL" id="JAKHSK010000027">
    <property type="protein sequence ID" value="MCL6219841.1"/>
    <property type="molecule type" value="Genomic_DNA"/>
</dbReference>
<evidence type="ECO:0000256" key="3">
    <source>
        <dbReference type="ARBA" id="ARBA00022670"/>
    </source>
</evidence>
<dbReference type="GO" id="GO:0046872">
    <property type="term" value="F:metal ion binding"/>
    <property type="evidence" value="ECO:0007669"/>
    <property type="project" value="UniProtKB-KW"/>
</dbReference>
<dbReference type="PROSITE" id="PS00143">
    <property type="entry name" value="INSULINASE"/>
    <property type="match status" value="1"/>
</dbReference>
<evidence type="ECO:0000259" key="9">
    <source>
        <dbReference type="Pfam" id="PF00675"/>
    </source>
</evidence>
<evidence type="ECO:0000313" key="11">
    <source>
        <dbReference type="EMBL" id="MCL6219841.1"/>
    </source>
</evidence>
<dbReference type="SUPFAM" id="SSF63411">
    <property type="entry name" value="LuxS/MPP-like metallohydrolase"/>
    <property type="match status" value="4"/>
</dbReference>
<feature type="domain" description="Peptidase M16 N-terminal" evidence="9">
    <location>
        <begin position="45"/>
        <end position="165"/>
    </location>
</feature>
<keyword evidence="4" id="KW-0479">Metal-binding</keyword>
<evidence type="ECO:0000256" key="1">
    <source>
        <dbReference type="ARBA" id="ARBA00001947"/>
    </source>
</evidence>
<evidence type="ECO:0000313" key="12">
    <source>
        <dbReference type="Proteomes" id="UP001139521"/>
    </source>
</evidence>
<gene>
    <name evidence="11" type="ORF">L1967_16225</name>
</gene>
<dbReference type="Pfam" id="PF05193">
    <property type="entry name" value="Peptidase_M16_C"/>
    <property type="match status" value="2"/>
</dbReference>
<evidence type="ECO:0000256" key="2">
    <source>
        <dbReference type="ARBA" id="ARBA00007261"/>
    </source>
</evidence>
<proteinExistence type="inferred from homology"/>
<comment type="cofactor">
    <cofactor evidence="1">
        <name>Zn(2+)</name>
        <dbReference type="ChEBI" id="CHEBI:29105"/>
    </cofactor>
</comment>
<dbReference type="InterPro" id="IPR050626">
    <property type="entry name" value="Peptidase_M16"/>
</dbReference>
<keyword evidence="3" id="KW-0645">Protease</keyword>
<protein>
    <submittedName>
        <fullName evidence="11">Insulinase family protein</fullName>
    </submittedName>
</protein>
<keyword evidence="12" id="KW-1185">Reference proteome</keyword>
<dbReference type="InterPro" id="IPR007863">
    <property type="entry name" value="Peptidase_M16_C"/>
</dbReference>
<evidence type="ECO:0000256" key="7">
    <source>
        <dbReference type="ARBA" id="ARBA00023049"/>
    </source>
</evidence>
<dbReference type="InterPro" id="IPR011249">
    <property type="entry name" value="Metalloenz_LuxS/M16"/>
</dbReference>
<dbReference type="Proteomes" id="UP001139521">
    <property type="component" value="Unassembled WGS sequence"/>
</dbReference>
<feature type="domain" description="Peptidase M16 C-terminal" evidence="10">
    <location>
        <begin position="204"/>
        <end position="383"/>
    </location>
</feature>
<feature type="domain" description="Peptidase M16 C-terminal" evidence="10">
    <location>
        <begin position="693"/>
        <end position="857"/>
    </location>
</feature>
<comment type="caution">
    <text evidence="11">The sequence shown here is derived from an EMBL/GenBank/DDBJ whole genome shotgun (WGS) entry which is preliminary data.</text>
</comment>
<dbReference type="GO" id="GO:0006508">
    <property type="term" value="P:proteolysis"/>
    <property type="evidence" value="ECO:0007669"/>
    <property type="project" value="UniProtKB-KW"/>
</dbReference>
<dbReference type="RefSeq" id="WP_249602555.1">
    <property type="nucleotide sequence ID" value="NZ_JAKHSK010000027.1"/>
</dbReference>
<accession>A0A9X2CLB5</accession>